<dbReference type="PANTHER" id="PTHR22726">
    <property type="entry name" value="METALLOENDOPEPTIDASE OMA1"/>
    <property type="match status" value="1"/>
</dbReference>
<dbReference type="CDD" id="cd07324">
    <property type="entry name" value="M48C_Oma1-like"/>
    <property type="match status" value="1"/>
</dbReference>
<dbReference type="SUPFAM" id="SSF48452">
    <property type="entry name" value="TPR-like"/>
    <property type="match status" value="1"/>
</dbReference>
<evidence type="ECO:0000313" key="9">
    <source>
        <dbReference type="EMBL" id="MCH8614736.1"/>
    </source>
</evidence>
<organism evidence="9 10">
    <name type="scientific">Sphingomonas telluris</name>
    <dbReference type="NCBI Taxonomy" id="2907998"/>
    <lineage>
        <taxon>Bacteria</taxon>
        <taxon>Pseudomonadati</taxon>
        <taxon>Pseudomonadota</taxon>
        <taxon>Alphaproteobacteria</taxon>
        <taxon>Sphingomonadales</taxon>
        <taxon>Sphingomonadaceae</taxon>
        <taxon>Sphingomonas</taxon>
    </lineage>
</organism>
<sequence length="453" mass="48672">MLALVLSLAVVRPAAAQDLEQGPTSLRDTETEVLFRNISAPLIKAAQLDPKNVDIVLLNDSDINAFVAGGQVVYVNSGLILQADNANQVQGVIAHELGHVAGGHAIRIGEGAKAATGITIATMILGAIAIAAGAGDAGMGLMMMGQRAALGEFLAFTRAQETSADLAGAKYLSIAGISGKGSLEFFKKIQNQEYRLAIYATDSYDRTHPLSSERIAMLEDIYKKDPAWNNKTDPKLEASFQRVKAKLLGFLDPKAATRKYPETDQSIPAHYARAYAYHLGAYPDKALSETDALLKTDAHDPYFLELKGQILLESGKPADAIVPLREAVERSQNAPLIASMLGHALIATEDTKNFPEAKAILKTAVAKDNENPFAWYQLGVIYAQEGDEPRAALATAERNNLEGNPKLALASAEMALRGIPQGTPDYLRAQDIAMVSKTALKDKKHRGNDSDRN</sequence>
<keyword evidence="4 9" id="KW-0378">Hydrolase</keyword>
<feature type="domain" description="Peptidase M48" evidence="8">
    <location>
        <begin position="40"/>
        <end position="220"/>
    </location>
</feature>
<feature type="chain" id="PRO_5047292738" evidence="7">
    <location>
        <begin position="17"/>
        <end position="453"/>
    </location>
</feature>
<feature type="signal peptide" evidence="7">
    <location>
        <begin position="1"/>
        <end position="16"/>
    </location>
</feature>
<evidence type="ECO:0000256" key="6">
    <source>
        <dbReference type="ARBA" id="ARBA00023049"/>
    </source>
</evidence>
<dbReference type="EMBL" id="JAKZHW010000001">
    <property type="protein sequence ID" value="MCH8614736.1"/>
    <property type="molecule type" value="Genomic_DNA"/>
</dbReference>
<name>A0ABS9VIE7_9SPHN</name>
<keyword evidence="2" id="KW-0645">Protease</keyword>
<dbReference type="EC" id="3.4.24.-" evidence="9"/>
<protein>
    <submittedName>
        <fullName evidence="9">M48 family metalloprotease</fullName>
        <ecNumber evidence="9">3.4.24.-</ecNumber>
    </submittedName>
</protein>
<dbReference type="Pfam" id="PF01435">
    <property type="entry name" value="Peptidase_M48"/>
    <property type="match status" value="1"/>
</dbReference>
<dbReference type="InterPro" id="IPR051156">
    <property type="entry name" value="Mito/Outer_Membr_Metalloprot"/>
</dbReference>
<dbReference type="Gene3D" id="3.30.2010.10">
    <property type="entry name" value="Metalloproteases ('zincins'), catalytic domain"/>
    <property type="match status" value="1"/>
</dbReference>
<evidence type="ECO:0000313" key="10">
    <source>
        <dbReference type="Proteomes" id="UP001203058"/>
    </source>
</evidence>
<evidence type="ECO:0000259" key="8">
    <source>
        <dbReference type="Pfam" id="PF01435"/>
    </source>
</evidence>
<accession>A0ABS9VIE7</accession>
<keyword evidence="6 9" id="KW-0482">Metalloprotease</keyword>
<comment type="caution">
    <text evidence="9">The sequence shown here is derived from an EMBL/GenBank/DDBJ whole genome shotgun (WGS) entry which is preliminary data.</text>
</comment>
<evidence type="ECO:0000256" key="1">
    <source>
        <dbReference type="ARBA" id="ARBA00001947"/>
    </source>
</evidence>
<evidence type="ECO:0000256" key="3">
    <source>
        <dbReference type="ARBA" id="ARBA00022723"/>
    </source>
</evidence>
<dbReference type="PANTHER" id="PTHR22726:SF1">
    <property type="entry name" value="METALLOENDOPEPTIDASE OMA1, MITOCHONDRIAL"/>
    <property type="match status" value="1"/>
</dbReference>
<evidence type="ECO:0000256" key="7">
    <source>
        <dbReference type="SAM" id="SignalP"/>
    </source>
</evidence>
<keyword evidence="3" id="KW-0479">Metal-binding</keyword>
<keyword evidence="7" id="KW-0732">Signal</keyword>
<evidence type="ECO:0000256" key="2">
    <source>
        <dbReference type="ARBA" id="ARBA00022670"/>
    </source>
</evidence>
<reference evidence="9 10" key="1">
    <citation type="submission" date="2022-03" db="EMBL/GenBank/DDBJ databases">
        <authorList>
            <person name="Jo J.-H."/>
            <person name="Im W.-T."/>
        </authorList>
    </citation>
    <scope>NUCLEOTIDE SEQUENCE [LARGE SCALE GENOMIC DNA]</scope>
    <source>
        <strain evidence="9 10">SM33</strain>
    </source>
</reference>
<proteinExistence type="predicted"/>
<evidence type="ECO:0000256" key="5">
    <source>
        <dbReference type="ARBA" id="ARBA00022833"/>
    </source>
</evidence>
<dbReference type="Proteomes" id="UP001203058">
    <property type="component" value="Unassembled WGS sequence"/>
</dbReference>
<comment type="cofactor">
    <cofactor evidence="1">
        <name>Zn(2+)</name>
        <dbReference type="ChEBI" id="CHEBI:29105"/>
    </cofactor>
</comment>
<evidence type="ECO:0000256" key="4">
    <source>
        <dbReference type="ARBA" id="ARBA00022801"/>
    </source>
</evidence>
<dbReference type="InterPro" id="IPR011990">
    <property type="entry name" value="TPR-like_helical_dom_sf"/>
</dbReference>
<keyword evidence="10" id="KW-1185">Reference proteome</keyword>
<dbReference type="InterPro" id="IPR001915">
    <property type="entry name" value="Peptidase_M48"/>
</dbReference>
<keyword evidence="5" id="KW-0862">Zinc</keyword>
<dbReference type="GO" id="GO:0008237">
    <property type="term" value="F:metallopeptidase activity"/>
    <property type="evidence" value="ECO:0007669"/>
    <property type="project" value="UniProtKB-KW"/>
</dbReference>
<dbReference type="Gene3D" id="1.25.40.10">
    <property type="entry name" value="Tetratricopeptide repeat domain"/>
    <property type="match status" value="1"/>
</dbReference>
<gene>
    <name evidence="9" type="ORF">LZ016_01260</name>
</gene>